<evidence type="ECO:0000313" key="2">
    <source>
        <dbReference type="EMBL" id="KMZ64411.1"/>
    </source>
</evidence>
<dbReference type="PANTHER" id="PTHR34271:SF1">
    <property type="entry name" value="NUCLEOLAR HISTONE METHYLTRANSFERASE-RELATED PROTEIN"/>
    <property type="match status" value="1"/>
</dbReference>
<dbReference type="EMBL" id="LFYR01001151">
    <property type="protein sequence ID" value="KMZ64411.1"/>
    <property type="molecule type" value="Genomic_DNA"/>
</dbReference>
<reference evidence="3" key="1">
    <citation type="journal article" date="2016" name="Nature">
        <title>The genome of the seagrass Zostera marina reveals angiosperm adaptation to the sea.</title>
        <authorList>
            <person name="Olsen J.L."/>
            <person name="Rouze P."/>
            <person name="Verhelst B."/>
            <person name="Lin Y.-C."/>
            <person name="Bayer T."/>
            <person name="Collen J."/>
            <person name="Dattolo E."/>
            <person name="De Paoli E."/>
            <person name="Dittami S."/>
            <person name="Maumus F."/>
            <person name="Michel G."/>
            <person name="Kersting A."/>
            <person name="Lauritano C."/>
            <person name="Lohaus R."/>
            <person name="Toepel M."/>
            <person name="Tonon T."/>
            <person name="Vanneste K."/>
            <person name="Amirebrahimi M."/>
            <person name="Brakel J."/>
            <person name="Bostroem C."/>
            <person name="Chovatia M."/>
            <person name="Grimwood J."/>
            <person name="Jenkins J.W."/>
            <person name="Jueterbock A."/>
            <person name="Mraz A."/>
            <person name="Stam W.T."/>
            <person name="Tice H."/>
            <person name="Bornberg-Bauer E."/>
            <person name="Green P.J."/>
            <person name="Pearson G.A."/>
            <person name="Procaccini G."/>
            <person name="Duarte C.M."/>
            <person name="Schmutz J."/>
            <person name="Reusch T.B.H."/>
            <person name="Van de Peer Y."/>
        </authorList>
    </citation>
    <scope>NUCLEOTIDE SEQUENCE [LARGE SCALE GENOMIC DNA]</scope>
    <source>
        <strain evidence="3">cv. Finnish</strain>
    </source>
</reference>
<proteinExistence type="predicted"/>
<dbReference type="STRING" id="29655.A0A0K9P5V6"/>
<feature type="domain" description="WIYLD" evidence="1">
    <location>
        <begin position="7"/>
        <end position="67"/>
    </location>
</feature>
<protein>
    <submittedName>
        <fullName evidence="2">Histone-lysine N-methyltransferase</fullName>
    </submittedName>
</protein>
<gene>
    <name evidence="2" type="ORF">ZOSMA_36G00130</name>
</gene>
<dbReference type="InterPro" id="IPR018848">
    <property type="entry name" value="WIYLD_domain"/>
</dbReference>
<dbReference type="GO" id="GO:0008168">
    <property type="term" value="F:methyltransferase activity"/>
    <property type="evidence" value="ECO:0007669"/>
    <property type="project" value="UniProtKB-KW"/>
</dbReference>
<keyword evidence="2" id="KW-0808">Transferase</keyword>
<sequence>MAPTRKKKKGLDRIDAAVDAMRPMGFSRSTTVKAVNKLLKVYGGNDGFIFIEEACYKVLLDELLPEEGQEEPAMMSLDGRSQDECELVAVEKGGMIEAGFVDAQCQDECELVAVEKGGMIEAGFVDAQCLSSFDPGSCSRQALEDEERLKTKPKVPLKRRQPCYGWLSESDSDCDEDEVIRITQKSIPRLPTPC</sequence>
<accession>A0A0K9P5V6</accession>
<dbReference type="Gene3D" id="1.10.8.850">
    <property type="entry name" value="Histone-lysine N methyltransferase , C-terminal domain-like"/>
    <property type="match status" value="1"/>
</dbReference>
<evidence type="ECO:0000259" key="1">
    <source>
        <dbReference type="Pfam" id="PF10440"/>
    </source>
</evidence>
<dbReference type="PANTHER" id="PTHR34271">
    <property type="entry name" value="NUCLEOLAR HISTONE METHYLTRANSFERASE-RELATED PROTEIN"/>
    <property type="match status" value="1"/>
</dbReference>
<dbReference type="InterPro" id="IPR043017">
    <property type="entry name" value="WIYLD_dom_sf"/>
</dbReference>
<dbReference type="OrthoDB" id="1898570at2759"/>
<keyword evidence="3" id="KW-1185">Reference proteome</keyword>
<name>A0A0K9P5V6_ZOSMR</name>
<evidence type="ECO:0000313" key="3">
    <source>
        <dbReference type="Proteomes" id="UP000036987"/>
    </source>
</evidence>
<dbReference type="AlphaFoldDB" id="A0A0K9P5V6"/>
<dbReference type="GO" id="GO:0032259">
    <property type="term" value="P:methylation"/>
    <property type="evidence" value="ECO:0007669"/>
    <property type="project" value="UniProtKB-KW"/>
</dbReference>
<dbReference type="Proteomes" id="UP000036987">
    <property type="component" value="Unassembled WGS sequence"/>
</dbReference>
<dbReference type="Pfam" id="PF10440">
    <property type="entry name" value="WIYLD"/>
    <property type="match status" value="1"/>
</dbReference>
<organism evidence="2 3">
    <name type="scientific">Zostera marina</name>
    <name type="common">Eelgrass</name>
    <dbReference type="NCBI Taxonomy" id="29655"/>
    <lineage>
        <taxon>Eukaryota</taxon>
        <taxon>Viridiplantae</taxon>
        <taxon>Streptophyta</taxon>
        <taxon>Embryophyta</taxon>
        <taxon>Tracheophyta</taxon>
        <taxon>Spermatophyta</taxon>
        <taxon>Magnoliopsida</taxon>
        <taxon>Liliopsida</taxon>
        <taxon>Zosteraceae</taxon>
        <taxon>Zostera</taxon>
    </lineage>
</organism>
<comment type="caution">
    <text evidence="2">The sequence shown here is derived from an EMBL/GenBank/DDBJ whole genome shotgun (WGS) entry which is preliminary data.</text>
</comment>
<dbReference type="OMA" id="SQDECEL"/>
<keyword evidence="2" id="KW-0489">Methyltransferase</keyword>